<evidence type="ECO:0000313" key="3">
    <source>
        <dbReference type="Proteomes" id="UP000030655"/>
    </source>
</evidence>
<keyword evidence="3" id="KW-1185">Reference proteome</keyword>
<evidence type="ECO:0000256" key="1">
    <source>
        <dbReference type="SAM" id="Phobius"/>
    </source>
</evidence>
<keyword evidence="1" id="KW-0812">Transmembrane</keyword>
<reference evidence="2 3" key="2">
    <citation type="submission" date="2014-03" db="EMBL/GenBank/DDBJ databases">
        <title>The Genome Sequence of Anncaliia algerae insect isolate PRA339.</title>
        <authorList>
            <consortium name="The Broad Institute Genome Sequencing Platform"/>
            <consortium name="The Broad Institute Genome Sequencing Center for Infectious Disease"/>
            <person name="Cuomo C."/>
            <person name="Becnel J."/>
            <person name="Sanscrainte N."/>
            <person name="Walker B."/>
            <person name="Young S.K."/>
            <person name="Zeng Q."/>
            <person name="Gargeya S."/>
            <person name="Fitzgerald M."/>
            <person name="Haas B."/>
            <person name="Abouelleil A."/>
            <person name="Alvarado L."/>
            <person name="Arachchi H.M."/>
            <person name="Berlin A.M."/>
            <person name="Chapman S.B."/>
            <person name="Dewar J."/>
            <person name="Goldberg J."/>
            <person name="Griggs A."/>
            <person name="Gujja S."/>
            <person name="Hansen M."/>
            <person name="Howarth C."/>
            <person name="Imamovic A."/>
            <person name="Larimer J."/>
            <person name="McCowan C."/>
            <person name="Murphy C."/>
            <person name="Neiman D."/>
            <person name="Pearson M."/>
            <person name="Priest M."/>
            <person name="Roberts A."/>
            <person name="Saif S."/>
            <person name="Shea T."/>
            <person name="Sisk P."/>
            <person name="Sykes S."/>
            <person name="Wortman J."/>
            <person name="Nusbaum C."/>
            <person name="Birren B."/>
        </authorList>
    </citation>
    <scope>NUCLEOTIDE SEQUENCE [LARGE SCALE GENOMIC DNA]</scope>
    <source>
        <strain evidence="2 3">PRA339</strain>
    </source>
</reference>
<dbReference type="EMBL" id="KK365232">
    <property type="protein sequence ID" value="KCZ79765.1"/>
    <property type="molecule type" value="Genomic_DNA"/>
</dbReference>
<dbReference type="VEuPathDB" id="MicrosporidiaDB:H312_02848"/>
<proteinExistence type="predicted"/>
<name>A0A059EXV8_9MICR</name>
<reference evidence="3" key="1">
    <citation type="submission" date="2013-02" db="EMBL/GenBank/DDBJ databases">
        <authorList>
            <consortium name="The Broad Institute Genome Sequencing Platform"/>
            <person name="Cuomo C."/>
            <person name="Becnel J."/>
            <person name="Sanscrainte N."/>
            <person name="Walker B."/>
            <person name="Young S.K."/>
            <person name="Zeng Q."/>
            <person name="Gargeya S."/>
            <person name="Fitzgerald M."/>
            <person name="Haas B."/>
            <person name="Abouelleil A."/>
            <person name="Alvarado L."/>
            <person name="Arachchi H.M."/>
            <person name="Berlin A.M."/>
            <person name="Chapman S.B."/>
            <person name="Dewar J."/>
            <person name="Goldberg J."/>
            <person name="Griggs A."/>
            <person name="Gujja S."/>
            <person name="Hansen M."/>
            <person name="Howarth C."/>
            <person name="Imamovic A."/>
            <person name="Larimer J."/>
            <person name="McCowan C."/>
            <person name="Murphy C."/>
            <person name="Neiman D."/>
            <person name="Pearson M."/>
            <person name="Priest M."/>
            <person name="Roberts A."/>
            <person name="Saif S."/>
            <person name="Shea T."/>
            <person name="Sisk P."/>
            <person name="Sykes S."/>
            <person name="Wortman J."/>
            <person name="Nusbaum C."/>
            <person name="Birren B."/>
        </authorList>
    </citation>
    <scope>NUCLEOTIDE SEQUENCE [LARGE SCALE GENOMIC DNA]</scope>
    <source>
        <strain evidence="3">PRA339</strain>
    </source>
</reference>
<keyword evidence="1" id="KW-1133">Transmembrane helix</keyword>
<gene>
    <name evidence="2" type="ORF">H312_02848</name>
</gene>
<dbReference type="HOGENOM" id="CLU_2996131_0_0_1"/>
<dbReference type="AlphaFoldDB" id="A0A059EXV8"/>
<organism evidence="2 3">
    <name type="scientific">Anncaliia algerae PRA339</name>
    <dbReference type="NCBI Taxonomy" id="1288291"/>
    <lineage>
        <taxon>Eukaryota</taxon>
        <taxon>Fungi</taxon>
        <taxon>Fungi incertae sedis</taxon>
        <taxon>Microsporidia</taxon>
        <taxon>Tubulinosematoidea</taxon>
        <taxon>Tubulinosematidae</taxon>
        <taxon>Anncaliia</taxon>
    </lineage>
</organism>
<feature type="transmembrane region" description="Helical" evidence="1">
    <location>
        <begin position="16"/>
        <end position="32"/>
    </location>
</feature>
<accession>A0A059EXV8</accession>
<dbReference type="Proteomes" id="UP000030655">
    <property type="component" value="Unassembled WGS sequence"/>
</dbReference>
<protein>
    <submittedName>
        <fullName evidence="2">Uncharacterized protein</fullName>
    </submittedName>
</protein>
<keyword evidence="1" id="KW-0472">Membrane</keyword>
<evidence type="ECO:0000313" key="2">
    <source>
        <dbReference type="EMBL" id="KCZ79765.1"/>
    </source>
</evidence>
<sequence length="57" mass="6925">MRLASYKNTFHRKCKWCLFAISLFVEMIFFYTKLSIPQLLELVCFWSNDQRQTNVKS</sequence>